<dbReference type="Proteomes" id="UP000190852">
    <property type="component" value="Unassembled WGS sequence"/>
</dbReference>
<evidence type="ECO:0000313" key="2">
    <source>
        <dbReference type="Proteomes" id="UP000190852"/>
    </source>
</evidence>
<keyword evidence="2" id="KW-1185">Reference proteome</keyword>
<gene>
    <name evidence="1" type="ORF">SAMN05660349_02105</name>
</gene>
<name>A0A1T5CUH5_9BACT</name>
<organism evidence="1 2">
    <name type="scientific">Parabacteroides chartae</name>
    <dbReference type="NCBI Taxonomy" id="1037355"/>
    <lineage>
        <taxon>Bacteria</taxon>
        <taxon>Pseudomonadati</taxon>
        <taxon>Bacteroidota</taxon>
        <taxon>Bacteroidia</taxon>
        <taxon>Bacteroidales</taxon>
        <taxon>Tannerellaceae</taxon>
        <taxon>Parabacteroides</taxon>
    </lineage>
</organism>
<dbReference type="AlphaFoldDB" id="A0A1T5CUH5"/>
<proteinExistence type="predicted"/>
<protein>
    <submittedName>
        <fullName evidence="1">Uncharacterized protein</fullName>
    </submittedName>
</protein>
<evidence type="ECO:0000313" key="1">
    <source>
        <dbReference type="EMBL" id="SKB63155.1"/>
    </source>
</evidence>
<accession>A0A1T5CUH5</accession>
<reference evidence="2" key="1">
    <citation type="submission" date="2017-02" db="EMBL/GenBank/DDBJ databases">
        <authorList>
            <person name="Varghese N."/>
            <person name="Submissions S."/>
        </authorList>
    </citation>
    <scope>NUCLEOTIDE SEQUENCE [LARGE SCALE GENOMIC DNA]</scope>
    <source>
        <strain evidence="2">DSM 24967</strain>
    </source>
</reference>
<sequence>MGRKTANSNELNNIYVLDSFYAKIVNQAERVKLFNQFRILIINNSKIVSQNIPKSKSILFLCQDL</sequence>
<dbReference type="EMBL" id="FUYQ01000014">
    <property type="protein sequence ID" value="SKB63155.1"/>
    <property type="molecule type" value="Genomic_DNA"/>
</dbReference>